<reference evidence="1 2" key="1">
    <citation type="submission" date="2018-06" db="EMBL/GenBank/DDBJ databases">
        <authorList>
            <consortium name="Pathogen Informatics"/>
            <person name="Doyle S."/>
        </authorList>
    </citation>
    <scope>NUCLEOTIDE SEQUENCE [LARGE SCALE GENOMIC DNA]</scope>
    <source>
        <strain evidence="1 2">NCTC12157</strain>
    </source>
</reference>
<proteinExistence type="predicted"/>
<evidence type="ECO:0000313" key="2">
    <source>
        <dbReference type="Proteomes" id="UP000254304"/>
    </source>
</evidence>
<organism evidence="1 2">
    <name type="scientific">Ewingella americana</name>
    <dbReference type="NCBI Taxonomy" id="41202"/>
    <lineage>
        <taxon>Bacteria</taxon>
        <taxon>Pseudomonadati</taxon>
        <taxon>Pseudomonadota</taxon>
        <taxon>Gammaproteobacteria</taxon>
        <taxon>Enterobacterales</taxon>
        <taxon>Yersiniaceae</taxon>
        <taxon>Ewingella</taxon>
    </lineage>
</organism>
<dbReference type="Proteomes" id="UP000254304">
    <property type="component" value="Unassembled WGS sequence"/>
</dbReference>
<dbReference type="AlphaFoldDB" id="A0A377N8M2"/>
<name>A0A377N8M2_9GAMM</name>
<accession>A0A377N8M2</accession>
<protein>
    <submittedName>
        <fullName evidence="1">Uncharacterized protein</fullName>
    </submittedName>
</protein>
<evidence type="ECO:0000313" key="1">
    <source>
        <dbReference type="EMBL" id="STQ42992.1"/>
    </source>
</evidence>
<dbReference type="EMBL" id="UGGO01000001">
    <property type="protein sequence ID" value="STQ42992.1"/>
    <property type="molecule type" value="Genomic_DNA"/>
</dbReference>
<gene>
    <name evidence="1" type="ORF">NCTC12157_00660</name>
</gene>
<sequence>MADFGKSTKVYELIKSWLQGLYLSRLEGANRTGTFLLIFINNCLFPILNSQGNVVNEYLFS</sequence>